<evidence type="ECO:0000256" key="2">
    <source>
        <dbReference type="ARBA" id="ARBA00023125"/>
    </source>
</evidence>
<accession>A0AAE5BTY8</accession>
<dbReference type="RefSeq" id="WP_168773017.1">
    <property type="nucleotide sequence ID" value="NZ_JAABNR010000001.1"/>
</dbReference>
<dbReference type="GO" id="GO:0003677">
    <property type="term" value="F:DNA binding"/>
    <property type="evidence" value="ECO:0007669"/>
    <property type="project" value="UniProtKB-KW"/>
</dbReference>
<proteinExistence type="predicted"/>
<evidence type="ECO:0000256" key="1">
    <source>
        <dbReference type="ARBA" id="ARBA00023015"/>
    </source>
</evidence>
<evidence type="ECO:0000256" key="4">
    <source>
        <dbReference type="SAM" id="MobiDB-lite"/>
    </source>
</evidence>
<dbReference type="InterPro" id="IPR036390">
    <property type="entry name" value="WH_DNA-bd_sf"/>
</dbReference>
<keyword evidence="7" id="KW-1185">Reference proteome</keyword>
<dbReference type="SMART" id="SM00345">
    <property type="entry name" value="HTH_GNTR"/>
    <property type="match status" value="1"/>
</dbReference>
<dbReference type="InterPro" id="IPR008920">
    <property type="entry name" value="TF_FadR/GntR_C"/>
</dbReference>
<evidence type="ECO:0000313" key="7">
    <source>
        <dbReference type="Proteomes" id="UP001193501"/>
    </source>
</evidence>
<gene>
    <name evidence="6" type="ORF">GV832_01415</name>
</gene>
<dbReference type="Pfam" id="PF00392">
    <property type="entry name" value="GntR"/>
    <property type="match status" value="1"/>
</dbReference>
<reference evidence="6" key="1">
    <citation type="submission" date="2020-01" db="EMBL/GenBank/DDBJ databases">
        <authorList>
            <person name="Chen W.-M."/>
        </authorList>
    </citation>
    <scope>NUCLEOTIDE SEQUENCE</scope>
    <source>
        <strain evidence="6">CYK-10</strain>
    </source>
</reference>
<dbReference type="PROSITE" id="PS50949">
    <property type="entry name" value="HTH_GNTR"/>
    <property type="match status" value="1"/>
</dbReference>
<dbReference type="InterPro" id="IPR000524">
    <property type="entry name" value="Tscrpt_reg_HTH_GntR"/>
</dbReference>
<dbReference type="SUPFAM" id="SSF48008">
    <property type="entry name" value="GntR ligand-binding domain-like"/>
    <property type="match status" value="1"/>
</dbReference>
<dbReference type="AlphaFoldDB" id="A0AAE5BTY8"/>
<dbReference type="EMBL" id="JAABNR010000001">
    <property type="protein sequence ID" value="NBZ86224.1"/>
    <property type="molecule type" value="Genomic_DNA"/>
</dbReference>
<protein>
    <submittedName>
        <fullName evidence="6">FCD domain-containing protein</fullName>
    </submittedName>
</protein>
<dbReference type="Proteomes" id="UP001193501">
    <property type="component" value="Unassembled WGS sequence"/>
</dbReference>
<dbReference type="Gene3D" id="1.10.10.10">
    <property type="entry name" value="Winged helix-like DNA-binding domain superfamily/Winged helix DNA-binding domain"/>
    <property type="match status" value="1"/>
</dbReference>
<keyword evidence="3" id="KW-0804">Transcription</keyword>
<feature type="domain" description="HTH gntR-type" evidence="5">
    <location>
        <begin position="29"/>
        <end position="96"/>
    </location>
</feature>
<dbReference type="PANTHER" id="PTHR43537:SF45">
    <property type="entry name" value="GNTR FAMILY REGULATORY PROTEIN"/>
    <property type="match status" value="1"/>
</dbReference>
<organism evidence="6 7">
    <name type="scientific">Stagnihabitans tardus</name>
    <dbReference type="NCBI Taxonomy" id="2699202"/>
    <lineage>
        <taxon>Bacteria</taxon>
        <taxon>Pseudomonadati</taxon>
        <taxon>Pseudomonadota</taxon>
        <taxon>Alphaproteobacteria</taxon>
        <taxon>Rhodobacterales</taxon>
        <taxon>Paracoccaceae</taxon>
        <taxon>Stagnihabitans</taxon>
    </lineage>
</organism>
<dbReference type="Pfam" id="PF07729">
    <property type="entry name" value="FCD"/>
    <property type="match status" value="1"/>
</dbReference>
<comment type="caution">
    <text evidence="6">The sequence shown here is derived from an EMBL/GenBank/DDBJ whole genome shotgun (WGS) entry which is preliminary data.</text>
</comment>
<dbReference type="PANTHER" id="PTHR43537">
    <property type="entry name" value="TRANSCRIPTIONAL REGULATOR, GNTR FAMILY"/>
    <property type="match status" value="1"/>
</dbReference>
<dbReference type="InterPro" id="IPR036388">
    <property type="entry name" value="WH-like_DNA-bd_sf"/>
</dbReference>
<feature type="region of interest" description="Disordered" evidence="4">
    <location>
        <begin position="1"/>
        <end position="20"/>
    </location>
</feature>
<sequence length="246" mass="27204">MTEHQDPPPAAEVQLPPRRPLRPLDQFQGTLAQRVHASLREAILSMSLRPGDIVRKPEICETLGVSRSPVSEAVARLAVEHLVRIVPQAGTYVARFSLDEVREGAFLREALELAAVERVASTVTDEQLVLLRRNLRLQEALVEDLDIAGFYQTDAAMHELILSLTGFRRVASLADSAWVHVNRARQLLLPAKGRVQATLDEHRAIIAAIEARDPAAAREATRSHLGKLVGFLEPLALTHPDLFEPD</sequence>
<dbReference type="SUPFAM" id="SSF46785">
    <property type="entry name" value="Winged helix' DNA-binding domain"/>
    <property type="match status" value="1"/>
</dbReference>
<dbReference type="InterPro" id="IPR011711">
    <property type="entry name" value="GntR_C"/>
</dbReference>
<dbReference type="SMART" id="SM00895">
    <property type="entry name" value="FCD"/>
    <property type="match status" value="1"/>
</dbReference>
<evidence type="ECO:0000259" key="5">
    <source>
        <dbReference type="PROSITE" id="PS50949"/>
    </source>
</evidence>
<keyword evidence="2" id="KW-0238">DNA-binding</keyword>
<name>A0AAE5BTY8_9RHOB</name>
<evidence type="ECO:0000256" key="3">
    <source>
        <dbReference type="ARBA" id="ARBA00023163"/>
    </source>
</evidence>
<evidence type="ECO:0000313" key="6">
    <source>
        <dbReference type="EMBL" id="NBZ86224.1"/>
    </source>
</evidence>
<dbReference type="CDD" id="cd07377">
    <property type="entry name" value="WHTH_GntR"/>
    <property type="match status" value="1"/>
</dbReference>
<keyword evidence="1" id="KW-0805">Transcription regulation</keyword>
<dbReference type="GO" id="GO:0003700">
    <property type="term" value="F:DNA-binding transcription factor activity"/>
    <property type="evidence" value="ECO:0007669"/>
    <property type="project" value="InterPro"/>
</dbReference>
<dbReference type="Gene3D" id="1.20.120.530">
    <property type="entry name" value="GntR ligand-binding domain-like"/>
    <property type="match status" value="1"/>
</dbReference>